<proteinExistence type="predicted"/>
<dbReference type="AlphaFoldDB" id="A0A0E9WFN6"/>
<dbReference type="EMBL" id="GBXM01020304">
    <property type="protein sequence ID" value="JAH88273.1"/>
    <property type="molecule type" value="Transcribed_RNA"/>
</dbReference>
<sequence>MVTMGAVTLLITVQCEYIFLNTFRTGLCV</sequence>
<organism evidence="1">
    <name type="scientific">Anguilla anguilla</name>
    <name type="common">European freshwater eel</name>
    <name type="synonym">Muraena anguilla</name>
    <dbReference type="NCBI Taxonomy" id="7936"/>
    <lineage>
        <taxon>Eukaryota</taxon>
        <taxon>Metazoa</taxon>
        <taxon>Chordata</taxon>
        <taxon>Craniata</taxon>
        <taxon>Vertebrata</taxon>
        <taxon>Euteleostomi</taxon>
        <taxon>Actinopterygii</taxon>
        <taxon>Neopterygii</taxon>
        <taxon>Teleostei</taxon>
        <taxon>Anguilliformes</taxon>
        <taxon>Anguillidae</taxon>
        <taxon>Anguilla</taxon>
    </lineage>
</organism>
<evidence type="ECO:0000313" key="1">
    <source>
        <dbReference type="EMBL" id="JAH88273.1"/>
    </source>
</evidence>
<accession>A0A0E9WFN6</accession>
<name>A0A0E9WFN6_ANGAN</name>
<reference evidence="1" key="1">
    <citation type="submission" date="2014-11" db="EMBL/GenBank/DDBJ databases">
        <authorList>
            <person name="Amaro Gonzalez C."/>
        </authorList>
    </citation>
    <scope>NUCLEOTIDE SEQUENCE</scope>
</reference>
<reference evidence="1" key="2">
    <citation type="journal article" date="2015" name="Fish Shellfish Immunol.">
        <title>Early steps in the European eel (Anguilla anguilla)-Vibrio vulnificus interaction in the gills: Role of the RtxA13 toxin.</title>
        <authorList>
            <person name="Callol A."/>
            <person name="Pajuelo D."/>
            <person name="Ebbesson L."/>
            <person name="Teles M."/>
            <person name="MacKenzie S."/>
            <person name="Amaro C."/>
        </authorList>
    </citation>
    <scope>NUCLEOTIDE SEQUENCE</scope>
</reference>
<protein>
    <submittedName>
        <fullName evidence="1">Uncharacterized protein</fullName>
    </submittedName>
</protein>